<organism evidence="2 3">
    <name type="scientific">Paramecium primaurelia</name>
    <dbReference type="NCBI Taxonomy" id="5886"/>
    <lineage>
        <taxon>Eukaryota</taxon>
        <taxon>Sar</taxon>
        <taxon>Alveolata</taxon>
        <taxon>Ciliophora</taxon>
        <taxon>Intramacronucleata</taxon>
        <taxon>Oligohymenophorea</taxon>
        <taxon>Peniculida</taxon>
        <taxon>Parameciidae</taxon>
        <taxon>Paramecium</taxon>
    </lineage>
</organism>
<comment type="caution">
    <text evidence="2">The sequence shown here is derived from an EMBL/GenBank/DDBJ whole genome shotgun (WGS) entry which is preliminary data.</text>
</comment>
<reference evidence="2" key="1">
    <citation type="submission" date="2021-01" db="EMBL/GenBank/DDBJ databases">
        <authorList>
            <consortium name="Genoscope - CEA"/>
            <person name="William W."/>
        </authorList>
    </citation>
    <scope>NUCLEOTIDE SEQUENCE</scope>
</reference>
<evidence type="ECO:0000313" key="2">
    <source>
        <dbReference type="EMBL" id="CAD8072453.1"/>
    </source>
</evidence>
<feature type="coiled-coil region" evidence="1">
    <location>
        <begin position="57"/>
        <end position="134"/>
    </location>
</feature>
<dbReference type="Proteomes" id="UP000688137">
    <property type="component" value="Unassembled WGS sequence"/>
</dbReference>
<dbReference type="OMA" id="NYIMLNQ"/>
<gene>
    <name evidence="2" type="ORF">PPRIM_AZ9-3.1.T0490136</name>
</gene>
<sequence>MSEYTVRDWQHNSSTQETPHIELSYDFYHSEISNLKAQVNQFQNYICKLEEQYKEKTRRLQIQLDEQIMNNRQLKQQILTYEQQLQQSAYRQKLLFSGQLETLINELDQLTLLMNQKSERILQLEYDNQALLNQIYELETSIEQQQFQYDHFDQQNYIMLNQVDQLKQEKNELIIKLNDSQIMIQKLTVELQCKSSQLLENNKQNQLQEQIRDEITKAQMTHQEQFIKLLQQEIIELKEQLKSK</sequence>
<dbReference type="EMBL" id="CAJJDM010000049">
    <property type="protein sequence ID" value="CAD8072453.1"/>
    <property type="molecule type" value="Genomic_DNA"/>
</dbReference>
<keyword evidence="3" id="KW-1185">Reference proteome</keyword>
<evidence type="ECO:0000313" key="3">
    <source>
        <dbReference type="Proteomes" id="UP000688137"/>
    </source>
</evidence>
<dbReference type="AlphaFoldDB" id="A0A8S1M3P2"/>
<name>A0A8S1M3P2_PARPR</name>
<accession>A0A8S1M3P2</accession>
<proteinExistence type="predicted"/>
<keyword evidence="1" id="KW-0175">Coiled coil</keyword>
<evidence type="ECO:0000256" key="1">
    <source>
        <dbReference type="SAM" id="Coils"/>
    </source>
</evidence>
<protein>
    <submittedName>
        <fullName evidence="2">Uncharacterized protein</fullName>
    </submittedName>
</protein>